<name>A0A0W0GBA8_MONRR</name>
<feature type="compositionally biased region" description="Basic and acidic residues" evidence="1">
    <location>
        <begin position="256"/>
        <end position="265"/>
    </location>
</feature>
<keyword evidence="2" id="KW-0812">Transmembrane</keyword>
<proteinExistence type="predicted"/>
<feature type="compositionally biased region" description="Polar residues" evidence="1">
    <location>
        <begin position="202"/>
        <end position="216"/>
    </location>
</feature>
<feature type="region of interest" description="Disordered" evidence="1">
    <location>
        <begin position="189"/>
        <end position="290"/>
    </location>
</feature>
<comment type="caution">
    <text evidence="3">The sequence shown here is derived from an EMBL/GenBank/DDBJ whole genome shotgun (WGS) entry which is preliminary data.</text>
</comment>
<organism evidence="3 4">
    <name type="scientific">Moniliophthora roreri</name>
    <name type="common">Frosty pod rot fungus</name>
    <name type="synonym">Monilia roreri</name>
    <dbReference type="NCBI Taxonomy" id="221103"/>
    <lineage>
        <taxon>Eukaryota</taxon>
        <taxon>Fungi</taxon>
        <taxon>Dikarya</taxon>
        <taxon>Basidiomycota</taxon>
        <taxon>Agaricomycotina</taxon>
        <taxon>Agaricomycetes</taxon>
        <taxon>Agaricomycetidae</taxon>
        <taxon>Agaricales</taxon>
        <taxon>Marasmiineae</taxon>
        <taxon>Marasmiaceae</taxon>
        <taxon>Moniliophthora</taxon>
    </lineage>
</organism>
<keyword evidence="2" id="KW-0472">Membrane</keyword>
<reference evidence="3 4" key="1">
    <citation type="submission" date="2015-12" db="EMBL/GenBank/DDBJ databases">
        <title>Draft genome sequence of Moniliophthora roreri, the causal agent of frosty pod rot of cacao.</title>
        <authorList>
            <person name="Aime M.C."/>
            <person name="Diaz-Valderrama J.R."/>
            <person name="Kijpornyongpan T."/>
            <person name="Phillips-Mora W."/>
        </authorList>
    </citation>
    <scope>NUCLEOTIDE SEQUENCE [LARGE SCALE GENOMIC DNA]</scope>
    <source>
        <strain evidence="3 4">MCA 2952</strain>
    </source>
</reference>
<dbReference type="Proteomes" id="UP000054988">
    <property type="component" value="Unassembled WGS sequence"/>
</dbReference>
<evidence type="ECO:0000313" key="4">
    <source>
        <dbReference type="Proteomes" id="UP000054988"/>
    </source>
</evidence>
<keyword evidence="2" id="KW-1133">Transmembrane helix</keyword>
<sequence length="290" mass="32104">MTVTFLSHFKNITFDDRDTAHLQYNKYWLTTGTWNASNVGQSGTLSGANNFKANVTFDFPEPAKGFYYYDVDALDPDDDGYNAPILLYSRTFDQPGQHFVVLKNQNDTRKGQSQITIDRFELEVVDDSVVTIITQNKPSSSAGPSDAVDKRPDNVRVIIGISVVGCALLVVVITIGLYYLRSRSRSTKAISEDSTLMRESDSATLTPFSLNSPSQKTRTKPTHALSSPQSAGADGIGPSSLVAVAPRTRRRRHERRAVDARRVEEQEAEDDERTNGSTLPPEYDKVFGPC</sequence>
<dbReference type="AlphaFoldDB" id="A0A0W0GBA8"/>
<evidence type="ECO:0000313" key="3">
    <source>
        <dbReference type="EMBL" id="KTB45844.1"/>
    </source>
</evidence>
<accession>A0A0W0GBA8</accession>
<evidence type="ECO:0000256" key="1">
    <source>
        <dbReference type="SAM" id="MobiDB-lite"/>
    </source>
</evidence>
<feature type="transmembrane region" description="Helical" evidence="2">
    <location>
        <begin position="157"/>
        <end position="180"/>
    </location>
</feature>
<protein>
    <submittedName>
        <fullName evidence="3">Uncharacterized protein</fullName>
    </submittedName>
</protein>
<evidence type="ECO:0000256" key="2">
    <source>
        <dbReference type="SAM" id="Phobius"/>
    </source>
</evidence>
<dbReference type="EMBL" id="LATX01000594">
    <property type="protein sequence ID" value="KTB45844.1"/>
    <property type="molecule type" value="Genomic_DNA"/>
</dbReference>
<gene>
    <name evidence="3" type="ORF">WG66_1593</name>
</gene>